<comment type="caution">
    <text evidence="7">The sequence shown here is derived from an EMBL/GenBank/DDBJ whole genome shotgun (WGS) entry which is preliminary data.</text>
</comment>
<feature type="transmembrane region" description="Helical" evidence="5">
    <location>
        <begin position="12"/>
        <end position="30"/>
    </location>
</feature>
<feature type="transmembrane region" description="Helical" evidence="5">
    <location>
        <begin position="300"/>
        <end position="323"/>
    </location>
</feature>
<dbReference type="Pfam" id="PF07690">
    <property type="entry name" value="MFS_1"/>
    <property type="match status" value="1"/>
</dbReference>
<dbReference type="CDD" id="cd17393">
    <property type="entry name" value="MFS_MosC_like"/>
    <property type="match status" value="1"/>
</dbReference>
<organism evidence="7 8">
    <name type="scientific">Streptomyces scabichelini</name>
    <dbReference type="NCBI Taxonomy" id="2711217"/>
    <lineage>
        <taxon>Bacteria</taxon>
        <taxon>Bacillati</taxon>
        <taxon>Actinomycetota</taxon>
        <taxon>Actinomycetes</taxon>
        <taxon>Kitasatosporales</taxon>
        <taxon>Streptomycetaceae</taxon>
        <taxon>Streptomyces</taxon>
    </lineage>
</organism>
<proteinExistence type="predicted"/>
<feature type="transmembrane region" description="Helical" evidence="5">
    <location>
        <begin position="335"/>
        <end position="356"/>
    </location>
</feature>
<feature type="transmembrane region" description="Helical" evidence="5">
    <location>
        <begin position="139"/>
        <end position="159"/>
    </location>
</feature>
<evidence type="ECO:0000256" key="4">
    <source>
        <dbReference type="ARBA" id="ARBA00023136"/>
    </source>
</evidence>
<evidence type="ECO:0000256" key="1">
    <source>
        <dbReference type="ARBA" id="ARBA00004651"/>
    </source>
</evidence>
<protein>
    <submittedName>
        <fullName evidence="7">MFS transporter</fullName>
    </submittedName>
</protein>
<accession>A0A6G4V8L3</accession>
<dbReference type="EMBL" id="JAAKZY010000067">
    <property type="protein sequence ID" value="NGO10164.1"/>
    <property type="molecule type" value="Genomic_DNA"/>
</dbReference>
<evidence type="ECO:0000256" key="3">
    <source>
        <dbReference type="ARBA" id="ARBA00022989"/>
    </source>
</evidence>
<name>A0A6G4V8L3_9ACTN</name>
<keyword evidence="3 5" id="KW-1133">Transmembrane helix</keyword>
<evidence type="ECO:0000313" key="8">
    <source>
        <dbReference type="Proteomes" id="UP000472335"/>
    </source>
</evidence>
<keyword evidence="4 5" id="KW-0472">Membrane</keyword>
<gene>
    <name evidence="7" type="ORF">G5C60_21870</name>
</gene>
<dbReference type="GO" id="GO:0005886">
    <property type="term" value="C:plasma membrane"/>
    <property type="evidence" value="ECO:0007669"/>
    <property type="project" value="UniProtKB-SubCell"/>
</dbReference>
<feature type="transmembrane region" description="Helical" evidence="5">
    <location>
        <begin position="102"/>
        <end position="127"/>
    </location>
</feature>
<feature type="transmembrane region" description="Helical" evidence="5">
    <location>
        <begin position="244"/>
        <end position="265"/>
    </location>
</feature>
<feature type="transmembrane region" description="Helical" evidence="5">
    <location>
        <begin position="165"/>
        <end position="186"/>
    </location>
</feature>
<feature type="transmembrane region" description="Helical" evidence="5">
    <location>
        <begin position="277"/>
        <end position="294"/>
    </location>
</feature>
<dbReference type="Gene3D" id="1.20.1250.20">
    <property type="entry name" value="MFS general substrate transporter like domains"/>
    <property type="match status" value="1"/>
</dbReference>
<dbReference type="InterPro" id="IPR051788">
    <property type="entry name" value="MFS_Transporter"/>
</dbReference>
<dbReference type="AlphaFoldDB" id="A0A6G4V8L3"/>
<dbReference type="InterPro" id="IPR036259">
    <property type="entry name" value="MFS_trans_sf"/>
</dbReference>
<evidence type="ECO:0000256" key="2">
    <source>
        <dbReference type="ARBA" id="ARBA00022692"/>
    </source>
</evidence>
<feature type="transmembrane region" description="Helical" evidence="5">
    <location>
        <begin position="207"/>
        <end position="224"/>
    </location>
</feature>
<evidence type="ECO:0000259" key="6">
    <source>
        <dbReference type="PROSITE" id="PS50850"/>
    </source>
</evidence>
<feature type="domain" description="Major facilitator superfamily (MFS) profile" evidence="6">
    <location>
        <begin position="1"/>
        <end position="384"/>
    </location>
</feature>
<keyword evidence="2 5" id="KW-0812">Transmembrane</keyword>
<dbReference type="Proteomes" id="UP000472335">
    <property type="component" value="Unassembled WGS sequence"/>
</dbReference>
<dbReference type="PROSITE" id="PS50850">
    <property type="entry name" value="MFS"/>
    <property type="match status" value="1"/>
</dbReference>
<feature type="transmembrane region" description="Helical" evidence="5">
    <location>
        <begin position="77"/>
        <end position="96"/>
    </location>
</feature>
<evidence type="ECO:0000256" key="5">
    <source>
        <dbReference type="SAM" id="Phobius"/>
    </source>
</evidence>
<evidence type="ECO:0000313" key="7">
    <source>
        <dbReference type="EMBL" id="NGO10164.1"/>
    </source>
</evidence>
<dbReference type="RefSeq" id="WP_165261837.1">
    <property type="nucleotide sequence ID" value="NZ_JAAKZY010000067.1"/>
</dbReference>
<sequence length="398" mass="40079">MTTTAASAGLRPRLAVGLVFVVLGATQGGWMARIPAIRGAVGVDTAQWGLLSSTSAAGDLVAIVLITVLIGRVSTRLLGLAAAALVLLNAPVLAGASAVPALVVGLTVWGVGATFLATPVNALAVSVEREQGRPLMSGFHAAYSCGVLAGGALGTLAAATGVSPGVQMAASSAVLGALLLASAGWLPEEETREERRKARRQSIRHRFTPQLVLLGSVAFLASFVEGAASQWSSVYTADFLDEGPALGAATYTCFSVAILVGRLLGDRAVARLGRRSFVRLSLLTAALGVTLVLVRPTLPLAVAGFTVVGLGIACVLPAVIALAGRQRGVPAGEGVSVITIGQWPGFLLAGPAVGVLSGVTTLRLALVTLVVAAVGAAVLANGVREAGLETLETPKTEP</sequence>
<dbReference type="InterPro" id="IPR020846">
    <property type="entry name" value="MFS_dom"/>
</dbReference>
<feature type="transmembrane region" description="Helical" evidence="5">
    <location>
        <begin position="50"/>
        <end position="70"/>
    </location>
</feature>
<dbReference type="GO" id="GO:0022857">
    <property type="term" value="F:transmembrane transporter activity"/>
    <property type="evidence" value="ECO:0007669"/>
    <property type="project" value="InterPro"/>
</dbReference>
<dbReference type="SUPFAM" id="SSF103473">
    <property type="entry name" value="MFS general substrate transporter"/>
    <property type="match status" value="1"/>
</dbReference>
<reference evidence="7 8" key="1">
    <citation type="submission" date="2020-02" db="EMBL/GenBank/DDBJ databases">
        <title>Whole-genome analyses of novel actinobacteria.</title>
        <authorList>
            <person name="Sahin N."/>
            <person name="Gencbay T."/>
        </authorList>
    </citation>
    <scope>NUCLEOTIDE SEQUENCE [LARGE SCALE GENOMIC DNA]</scope>
    <source>
        <strain evidence="7 8">HC44</strain>
    </source>
</reference>
<dbReference type="PANTHER" id="PTHR23514">
    <property type="entry name" value="BYPASS OF STOP CODON PROTEIN 6"/>
    <property type="match status" value="1"/>
</dbReference>
<dbReference type="PANTHER" id="PTHR23514:SF13">
    <property type="entry name" value="INNER MEMBRANE PROTEIN YBJJ"/>
    <property type="match status" value="1"/>
</dbReference>
<comment type="subcellular location">
    <subcellularLocation>
        <location evidence="1">Cell membrane</location>
        <topology evidence="1">Multi-pass membrane protein</topology>
    </subcellularLocation>
</comment>
<feature type="transmembrane region" description="Helical" evidence="5">
    <location>
        <begin position="362"/>
        <end position="383"/>
    </location>
</feature>
<keyword evidence="8" id="KW-1185">Reference proteome</keyword>
<dbReference type="InterPro" id="IPR011701">
    <property type="entry name" value="MFS"/>
</dbReference>